<dbReference type="RefSeq" id="WP_121939574.1">
    <property type="nucleotide sequence ID" value="NZ_REFR01000013.1"/>
</dbReference>
<dbReference type="PANTHER" id="PTHR22888">
    <property type="entry name" value="CYTOCHROME C OXIDASE, SUBUNIT II"/>
    <property type="match status" value="1"/>
</dbReference>
<dbReference type="PROSITE" id="PS50999">
    <property type="entry name" value="COX2_TM"/>
    <property type="match status" value="1"/>
</dbReference>
<dbReference type="SUPFAM" id="SSF81464">
    <property type="entry name" value="Cytochrome c oxidase subunit II-like, transmembrane region"/>
    <property type="match status" value="1"/>
</dbReference>
<dbReference type="InterPro" id="IPR014222">
    <property type="entry name" value="Cyt_c_oxidase_su2"/>
</dbReference>
<dbReference type="NCBIfam" id="TIGR02866">
    <property type="entry name" value="CoxB"/>
    <property type="match status" value="1"/>
</dbReference>
<dbReference type="AlphaFoldDB" id="A0A3M0C4B6"/>
<feature type="domain" description="Cytochrome oxidase subunit II transmembrane region profile" evidence="19">
    <location>
        <begin position="32"/>
        <end position="127"/>
    </location>
</feature>
<keyword evidence="17" id="KW-0732">Signal</keyword>
<keyword evidence="6 15" id="KW-0479">Metal-binding</keyword>
<keyword evidence="10 15" id="KW-0186">Copper</keyword>
<proteinExistence type="inferred from homology"/>
<gene>
    <name evidence="20" type="ORF">BXY39_2935</name>
</gene>
<dbReference type="OrthoDB" id="9781261at2"/>
<feature type="domain" description="Cytochrome oxidase subunit II copper A binding" evidence="18">
    <location>
        <begin position="128"/>
        <end position="281"/>
    </location>
</feature>
<keyword evidence="9 16" id="KW-1133">Transmembrane helix</keyword>
<evidence type="ECO:0000256" key="9">
    <source>
        <dbReference type="ARBA" id="ARBA00022989"/>
    </source>
</evidence>
<dbReference type="InterPro" id="IPR045187">
    <property type="entry name" value="CcO_II"/>
</dbReference>
<dbReference type="InterPro" id="IPR034210">
    <property type="entry name" value="CcO_II_C"/>
</dbReference>
<dbReference type="InParanoid" id="A0A3M0C4B6"/>
<dbReference type="InterPro" id="IPR002429">
    <property type="entry name" value="CcO_II-like_C"/>
</dbReference>
<feature type="chain" id="PRO_5018331389" description="Cytochrome c oxidase subunit 2" evidence="17">
    <location>
        <begin position="27"/>
        <end position="296"/>
    </location>
</feature>
<dbReference type="GO" id="GO:0005507">
    <property type="term" value="F:copper ion binding"/>
    <property type="evidence" value="ECO:0007669"/>
    <property type="project" value="InterPro"/>
</dbReference>
<dbReference type="Pfam" id="PF00116">
    <property type="entry name" value="COX2"/>
    <property type="match status" value="1"/>
</dbReference>
<comment type="similarity">
    <text evidence="2 14">Belongs to the cytochrome c oxidase subunit 2 family.</text>
</comment>
<evidence type="ECO:0000256" key="17">
    <source>
        <dbReference type="SAM" id="SignalP"/>
    </source>
</evidence>
<dbReference type="SUPFAM" id="SSF49503">
    <property type="entry name" value="Cupredoxins"/>
    <property type="match status" value="1"/>
</dbReference>
<dbReference type="EC" id="7.1.1.9" evidence="15"/>
<dbReference type="Pfam" id="PF02790">
    <property type="entry name" value="COX2_TM"/>
    <property type="match status" value="1"/>
</dbReference>
<dbReference type="PRINTS" id="PR01166">
    <property type="entry name" value="CYCOXIDASEII"/>
</dbReference>
<dbReference type="InterPro" id="IPR011759">
    <property type="entry name" value="Cyt_c_oxidase_su2_TM_dom"/>
</dbReference>
<evidence type="ECO:0000256" key="3">
    <source>
        <dbReference type="ARBA" id="ARBA00022448"/>
    </source>
</evidence>
<keyword evidence="5 14" id="KW-0812">Transmembrane</keyword>
<keyword evidence="4 14" id="KW-0679">Respiratory chain</keyword>
<comment type="cofactor">
    <cofactor evidence="15">
        <name>Cu cation</name>
        <dbReference type="ChEBI" id="CHEBI:23378"/>
    </cofactor>
    <text evidence="15">Binds a copper A center.</text>
</comment>
<dbReference type="InterPro" id="IPR008972">
    <property type="entry name" value="Cupredoxin"/>
</dbReference>
<reference evidence="20 21" key="1">
    <citation type="submission" date="2018-10" db="EMBL/GenBank/DDBJ databases">
        <title>Genomic Encyclopedia of Archaeal and Bacterial Type Strains, Phase II (KMG-II): from individual species to whole genera.</title>
        <authorList>
            <person name="Goeker M."/>
        </authorList>
    </citation>
    <scope>NUCLEOTIDE SEQUENCE [LARGE SCALE GENOMIC DNA]</scope>
    <source>
        <strain evidence="20 21">DSM 25217</strain>
    </source>
</reference>
<evidence type="ECO:0000256" key="8">
    <source>
        <dbReference type="ARBA" id="ARBA00022982"/>
    </source>
</evidence>
<dbReference type="Gene3D" id="2.60.40.420">
    <property type="entry name" value="Cupredoxins - blue copper proteins"/>
    <property type="match status" value="1"/>
</dbReference>
<sequence length="296" mass="33281">MKVKRLLAGAALSGMALMGLTGTSAAQDRIGMPTEKGVWLQAAANDQAQRVADFNEMLLYIILVIAVFVFVLMFWTMIRYREKANPTPSKTSHNTFIEFVWTVVPIFILVGIGFWSIPLLYYQEVIPETEFAIRATGNQWNWTYSYPDHDGIEFTAAIVPDSAFTNPAERQVYENDLTNFLGWPGKLNARLLDTDLRVVVPVDTKIKLQITASDVLHSWTVPAFGVKMDAVPGRLNETWFEVRDPGVYYGQCSELCGKDHAFMPIAVEAVSKEQFAEWVERAKLEFADARSTALGR</sequence>
<keyword evidence="8 14" id="KW-0249">Electron transport</keyword>
<dbReference type="Proteomes" id="UP000271227">
    <property type="component" value="Unassembled WGS sequence"/>
</dbReference>
<evidence type="ECO:0000256" key="16">
    <source>
        <dbReference type="SAM" id="Phobius"/>
    </source>
</evidence>
<feature type="transmembrane region" description="Helical" evidence="16">
    <location>
        <begin position="57"/>
        <end position="78"/>
    </location>
</feature>
<evidence type="ECO:0000256" key="2">
    <source>
        <dbReference type="ARBA" id="ARBA00007866"/>
    </source>
</evidence>
<evidence type="ECO:0000256" key="15">
    <source>
        <dbReference type="RuleBase" id="RU004024"/>
    </source>
</evidence>
<dbReference type="PROSITE" id="PS50857">
    <property type="entry name" value="COX2_CUA"/>
    <property type="match status" value="1"/>
</dbReference>
<comment type="function">
    <text evidence="12 15">Subunits I and II form the functional core of the enzyme complex. Electrons originating in cytochrome c are transferred via heme a and Cu(A) to the binuclear center formed by heme a3 and Cu(B).</text>
</comment>
<evidence type="ECO:0000256" key="1">
    <source>
        <dbReference type="ARBA" id="ARBA00004141"/>
    </source>
</evidence>
<dbReference type="GO" id="GO:0005886">
    <property type="term" value="C:plasma membrane"/>
    <property type="evidence" value="ECO:0007669"/>
    <property type="project" value="UniProtKB-SubCell"/>
</dbReference>
<evidence type="ECO:0000256" key="11">
    <source>
        <dbReference type="ARBA" id="ARBA00023136"/>
    </source>
</evidence>
<dbReference type="GO" id="GO:0004129">
    <property type="term" value="F:cytochrome-c oxidase activity"/>
    <property type="evidence" value="ECO:0007669"/>
    <property type="project" value="UniProtKB-EC"/>
</dbReference>
<evidence type="ECO:0000256" key="10">
    <source>
        <dbReference type="ARBA" id="ARBA00023008"/>
    </source>
</evidence>
<dbReference type="PROSITE" id="PS00078">
    <property type="entry name" value="COX2"/>
    <property type="match status" value="1"/>
</dbReference>
<evidence type="ECO:0000313" key="21">
    <source>
        <dbReference type="Proteomes" id="UP000271227"/>
    </source>
</evidence>
<evidence type="ECO:0000256" key="14">
    <source>
        <dbReference type="RuleBase" id="RU000456"/>
    </source>
</evidence>
<keyword evidence="3 14" id="KW-0813">Transport</keyword>
<comment type="catalytic activity">
    <reaction evidence="13 15">
        <text>4 Fe(II)-[cytochrome c] + O2 + 8 H(+)(in) = 4 Fe(III)-[cytochrome c] + 2 H2O + 4 H(+)(out)</text>
        <dbReference type="Rhea" id="RHEA:11436"/>
        <dbReference type="Rhea" id="RHEA-COMP:10350"/>
        <dbReference type="Rhea" id="RHEA-COMP:14399"/>
        <dbReference type="ChEBI" id="CHEBI:15377"/>
        <dbReference type="ChEBI" id="CHEBI:15378"/>
        <dbReference type="ChEBI" id="CHEBI:15379"/>
        <dbReference type="ChEBI" id="CHEBI:29033"/>
        <dbReference type="ChEBI" id="CHEBI:29034"/>
        <dbReference type="EC" id="7.1.1.9"/>
    </reaction>
</comment>
<evidence type="ECO:0000259" key="18">
    <source>
        <dbReference type="PROSITE" id="PS50857"/>
    </source>
</evidence>
<evidence type="ECO:0000256" key="5">
    <source>
        <dbReference type="ARBA" id="ARBA00022692"/>
    </source>
</evidence>
<dbReference type="InterPro" id="IPR001505">
    <property type="entry name" value="Copper_CuA"/>
</dbReference>
<keyword evidence="7" id="KW-1278">Translocase</keyword>
<evidence type="ECO:0000259" key="19">
    <source>
        <dbReference type="PROSITE" id="PS50999"/>
    </source>
</evidence>
<dbReference type="CDD" id="cd13912">
    <property type="entry name" value="CcO_II_C"/>
    <property type="match status" value="1"/>
</dbReference>
<comment type="caution">
    <text evidence="20">The sequence shown here is derived from an EMBL/GenBank/DDBJ whole genome shotgun (WGS) entry which is preliminary data.</text>
</comment>
<evidence type="ECO:0000313" key="20">
    <source>
        <dbReference type="EMBL" id="RMB04664.1"/>
    </source>
</evidence>
<evidence type="ECO:0000256" key="7">
    <source>
        <dbReference type="ARBA" id="ARBA00022967"/>
    </source>
</evidence>
<organism evidence="20 21">
    <name type="scientific">Eilatimonas milleporae</name>
    <dbReference type="NCBI Taxonomy" id="911205"/>
    <lineage>
        <taxon>Bacteria</taxon>
        <taxon>Pseudomonadati</taxon>
        <taxon>Pseudomonadota</taxon>
        <taxon>Alphaproteobacteria</taxon>
        <taxon>Kordiimonadales</taxon>
        <taxon>Kordiimonadaceae</taxon>
        <taxon>Eilatimonas</taxon>
    </lineage>
</organism>
<dbReference type="PANTHER" id="PTHR22888:SF9">
    <property type="entry name" value="CYTOCHROME C OXIDASE SUBUNIT 2"/>
    <property type="match status" value="1"/>
</dbReference>
<evidence type="ECO:0000256" key="4">
    <source>
        <dbReference type="ARBA" id="ARBA00022660"/>
    </source>
</evidence>
<dbReference type="Gene3D" id="1.10.287.90">
    <property type="match status" value="1"/>
</dbReference>
<comment type="subcellular location">
    <subcellularLocation>
        <location evidence="14">Cell membrane</location>
        <topology evidence="14">Multi-pass membrane protein</topology>
    </subcellularLocation>
    <subcellularLocation>
        <location evidence="1">Membrane</location>
        <topology evidence="1">Multi-pass membrane protein</topology>
    </subcellularLocation>
</comment>
<evidence type="ECO:0000256" key="12">
    <source>
        <dbReference type="ARBA" id="ARBA00024688"/>
    </source>
</evidence>
<dbReference type="EMBL" id="REFR01000013">
    <property type="protein sequence ID" value="RMB04664.1"/>
    <property type="molecule type" value="Genomic_DNA"/>
</dbReference>
<feature type="transmembrane region" description="Helical" evidence="16">
    <location>
        <begin position="99"/>
        <end position="122"/>
    </location>
</feature>
<feature type="signal peptide" evidence="17">
    <location>
        <begin position="1"/>
        <end position="26"/>
    </location>
</feature>
<name>A0A3M0C4B6_9PROT</name>
<dbReference type="GO" id="GO:0042773">
    <property type="term" value="P:ATP synthesis coupled electron transport"/>
    <property type="evidence" value="ECO:0007669"/>
    <property type="project" value="TreeGrafter"/>
</dbReference>
<evidence type="ECO:0000256" key="13">
    <source>
        <dbReference type="ARBA" id="ARBA00047816"/>
    </source>
</evidence>
<keyword evidence="21" id="KW-1185">Reference proteome</keyword>
<evidence type="ECO:0000256" key="6">
    <source>
        <dbReference type="ARBA" id="ARBA00022723"/>
    </source>
</evidence>
<dbReference type="InterPro" id="IPR036257">
    <property type="entry name" value="Cyt_c_oxidase_su2_TM_sf"/>
</dbReference>
<keyword evidence="11 16" id="KW-0472">Membrane</keyword>
<accession>A0A3M0C4B6</accession>
<protein>
    <recommendedName>
        <fullName evidence="15">Cytochrome c oxidase subunit 2</fullName>
        <ecNumber evidence="15">7.1.1.9</ecNumber>
    </recommendedName>
</protein>
<dbReference type="GO" id="GO:0016491">
    <property type="term" value="F:oxidoreductase activity"/>
    <property type="evidence" value="ECO:0007669"/>
    <property type="project" value="InterPro"/>
</dbReference>